<dbReference type="RefSeq" id="WP_187975579.1">
    <property type="nucleotide sequence ID" value="NZ_CP046884.1"/>
</dbReference>
<evidence type="ECO:0000256" key="1">
    <source>
        <dbReference type="ARBA" id="ARBA00004651"/>
    </source>
</evidence>
<dbReference type="PANTHER" id="PTHR43495:SF2">
    <property type="entry name" value="D-SERINE_D-ALANINE_GLYCINE TRANSPORTER"/>
    <property type="match status" value="1"/>
</dbReference>
<keyword evidence="6" id="KW-0029">Amino-acid transport</keyword>
<dbReference type="InterPro" id="IPR004841">
    <property type="entry name" value="AA-permease/SLC12A_dom"/>
</dbReference>
<evidence type="ECO:0000313" key="10">
    <source>
        <dbReference type="Proteomes" id="UP000516320"/>
    </source>
</evidence>
<organism evidence="9 10">
    <name type="scientific">Corynebacterium poyangense</name>
    <dbReference type="NCBI Taxonomy" id="2684405"/>
    <lineage>
        <taxon>Bacteria</taxon>
        <taxon>Bacillati</taxon>
        <taxon>Actinomycetota</taxon>
        <taxon>Actinomycetes</taxon>
        <taxon>Mycobacteriales</taxon>
        <taxon>Corynebacteriaceae</taxon>
        <taxon>Corynebacterium</taxon>
    </lineage>
</organism>
<evidence type="ECO:0000256" key="5">
    <source>
        <dbReference type="ARBA" id="ARBA00022692"/>
    </source>
</evidence>
<dbReference type="PANTHER" id="PTHR43495">
    <property type="entry name" value="GABA PERMEASE"/>
    <property type="match status" value="1"/>
</dbReference>
<evidence type="ECO:0000256" key="2">
    <source>
        <dbReference type="ARBA" id="ARBA00008583"/>
    </source>
</evidence>
<evidence type="ECO:0000256" key="3">
    <source>
        <dbReference type="ARBA" id="ARBA00022448"/>
    </source>
</evidence>
<dbReference type="GO" id="GO:0055085">
    <property type="term" value="P:transmembrane transport"/>
    <property type="evidence" value="ECO:0007669"/>
    <property type="project" value="InterPro"/>
</dbReference>
<name>A0A7H0SNJ4_9CORY</name>
<reference evidence="9 10" key="1">
    <citation type="submission" date="2019-12" db="EMBL/GenBank/DDBJ databases">
        <title>Corynebacterium sp. nov., isolated from feces of the Anser Albifrons in China.</title>
        <authorList>
            <person name="Liu Q."/>
        </authorList>
    </citation>
    <scope>NUCLEOTIDE SEQUENCE [LARGE SCALE GENOMIC DNA]</scope>
    <source>
        <strain evidence="9 10">4H37-19</strain>
    </source>
</reference>
<accession>A0A7H0SNJ4</accession>
<dbReference type="Pfam" id="PF00324">
    <property type="entry name" value="AA_permease"/>
    <property type="match status" value="1"/>
</dbReference>
<keyword evidence="10" id="KW-1185">Reference proteome</keyword>
<dbReference type="AlphaFoldDB" id="A0A7H0SNJ4"/>
<comment type="subcellular location">
    <subcellularLocation>
        <location evidence="1">Cell membrane</location>
        <topology evidence="1">Multi-pass membrane protein</topology>
    </subcellularLocation>
</comment>
<dbReference type="EMBL" id="CP046884">
    <property type="protein sequence ID" value="QNQ90119.1"/>
    <property type="molecule type" value="Genomic_DNA"/>
</dbReference>
<sequence>MKDNHSGLHGTSQQGSHLDRTLQNRHIQLIAIGGAIGTGLFMGSGKTISLAGPSILFVYLSIGLVLYLFMRLMGELLLSNSRYATFADIAHDLLGPVAGFLTGWTYWFCWVVTAVADLIAIVGYTHFWWPQLPAWIPIILVIGCLYSLNALTVKAFGEIEFWFALIKICAILALIVVGLWMVVSHVPNESGDPAALSNLWSHGGLFPLGFYGFLAGFPIAIFAFMGIELVGTTVAETKNPETMLPKAINSIPMRIMLFYIGALAVIMMVTPWNEVDPGKSPFVTMFALTGLAAAASIVNIVVLSSAASSANSGIYSTSRMLWGLAHRGDAPQAFKVLSRRRVPQNALFLTCVLLLSSIVLISAGESVIQAFTMITAMASTLVMAVWAIITMSYLKFRKTHDDLHRKSVFPAPFGILAAWVVLAFFAAMVCVLAFESDTRIGLIASAVWIIGMGTAAKIRQGRQRTSEAETTLG</sequence>
<evidence type="ECO:0000256" key="7">
    <source>
        <dbReference type="ARBA" id="ARBA00022989"/>
    </source>
</evidence>
<dbReference type="Gene3D" id="1.20.1740.10">
    <property type="entry name" value="Amino acid/polyamine transporter I"/>
    <property type="match status" value="1"/>
</dbReference>
<proteinExistence type="inferred from homology"/>
<dbReference type="FunFam" id="1.20.1740.10:FF:000001">
    <property type="entry name" value="Amino acid permease"/>
    <property type="match status" value="1"/>
</dbReference>
<protein>
    <submittedName>
        <fullName evidence="9">Amino acid permease</fullName>
    </submittedName>
</protein>
<keyword evidence="8" id="KW-0472">Membrane</keyword>
<dbReference type="Proteomes" id="UP000516320">
    <property type="component" value="Chromosome"/>
</dbReference>
<dbReference type="GO" id="GO:0006865">
    <property type="term" value="P:amino acid transport"/>
    <property type="evidence" value="ECO:0007669"/>
    <property type="project" value="UniProtKB-KW"/>
</dbReference>
<dbReference type="GO" id="GO:0005886">
    <property type="term" value="C:plasma membrane"/>
    <property type="evidence" value="ECO:0007669"/>
    <property type="project" value="UniProtKB-SubCell"/>
</dbReference>
<dbReference type="PIRSF" id="PIRSF006060">
    <property type="entry name" value="AA_transporter"/>
    <property type="match status" value="1"/>
</dbReference>
<keyword evidence="7" id="KW-1133">Transmembrane helix</keyword>
<keyword evidence="3" id="KW-0813">Transport</keyword>
<gene>
    <name evidence="9" type="ORF">GP475_05270</name>
</gene>
<keyword evidence="4" id="KW-1003">Cell membrane</keyword>
<keyword evidence="5" id="KW-0812">Transmembrane</keyword>
<evidence type="ECO:0000313" key="9">
    <source>
        <dbReference type="EMBL" id="QNQ90119.1"/>
    </source>
</evidence>
<evidence type="ECO:0000256" key="6">
    <source>
        <dbReference type="ARBA" id="ARBA00022970"/>
    </source>
</evidence>
<evidence type="ECO:0000256" key="4">
    <source>
        <dbReference type="ARBA" id="ARBA00022475"/>
    </source>
</evidence>
<evidence type="ECO:0000256" key="8">
    <source>
        <dbReference type="ARBA" id="ARBA00023136"/>
    </source>
</evidence>
<dbReference type="KEGG" id="cpoy:GP475_05270"/>
<comment type="similarity">
    <text evidence="2">Belongs to the amino acid-polyamine-organocation (APC) superfamily. Amino acid transporter (AAT) (TC 2.A.3.1) family.</text>
</comment>